<dbReference type="PANTHER" id="PTHR33778">
    <property type="entry name" value="PROTEIN MGTC"/>
    <property type="match status" value="1"/>
</dbReference>
<feature type="transmembrane region" description="Helical" evidence="7">
    <location>
        <begin position="115"/>
        <end position="135"/>
    </location>
</feature>
<dbReference type="InterPro" id="IPR049177">
    <property type="entry name" value="MgtC_SapB_SrpB_YhiD_N"/>
</dbReference>
<keyword evidence="9" id="KW-0489">Methyltransferase</keyword>
<evidence type="ECO:0000256" key="1">
    <source>
        <dbReference type="ARBA" id="ARBA00004651"/>
    </source>
</evidence>
<keyword evidence="9" id="KW-0808">Transferase</keyword>
<feature type="domain" description="MgtC/SapB/SrpB/YhiD N-terminal" evidence="8">
    <location>
        <begin position="32"/>
        <end position="158"/>
    </location>
</feature>
<evidence type="ECO:0000313" key="10">
    <source>
        <dbReference type="Proteomes" id="UP000220246"/>
    </source>
</evidence>
<dbReference type="GO" id="GO:0005886">
    <property type="term" value="C:plasma membrane"/>
    <property type="evidence" value="ECO:0007669"/>
    <property type="project" value="UniProtKB-SubCell"/>
</dbReference>
<evidence type="ECO:0000256" key="5">
    <source>
        <dbReference type="ARBA" id="ARBA00022989"/>
    </source>
</evidence>
<protein>
    <recommendedName>
        <fullName evidence="7">Protein MgtC</fullName>
    </recommendedName>
</protein>
<keyword evidence="7" id="KW-0997">Cell inner membrane</keyword>
<reference evidence="10" key="1">
    <citation type="submission" date="2017-09" db="EMBL/GenBank/DDBJ databases">
        <title>FDA dAtabase for Regulatory Grade micrObial Sequences (FDA-ARGOS): Supporting development and validation of Infectious Disease Dx tests.</title>
        <authorList>
            <person name="Minogue T."/>
            <person name="Wolcott M."/>
            <person name="Wasieloski L."/>
            <person name="Aguilar W."/>
            <person name="Moore D."/>
            <person name="Tallon L."/>
            <person name="Sadzewicz L."/>
            <person name="Ott S."/>
            <person name="Zhao X."/>
            <person name="Nagaraj S."/>
            <person name="Vavikolanu K."/>
            <person name="Aluvathingal J."/>
            <person name="Nadendla S."/>
            <person name="Sichtig H."/>
        </authorList>
    </citation>
    <scope>NUCLEOTIDE SEQUENCE [LARGE SCALE GENOMIC DNA]</scope>
    <source>
        <strain evidence="10">FDAARGOS_394</strain>
    </source>
</reference>
<dbReference type="AlphaFoldDB" id="A0A2A7UX27"/>
<keyword evidence="3" id="KW-1003">Cell membrane</keyword>
<dbReference type="GeneID" id="80801990"/>
<gene>
    <name evidence="9" type="ORF">CRM82_15300</name>
</gene>
<feature type="transmembrane region" description="Helical" evidence="7">
    <location>
        <begin position="25"/>
        <end position="43"/>
    </location>
</feature>
<evidence type="ECO:0000256" key="6">
    <source>
        <dbReference type="ARBA" id="ARBA00023136"/>
    </source>
</evidence>
<dbReference type="EMBL" id="PDEA01000001">
    <property type="protein sequence ID" value="PEH89787.1"/>
    <property type="molecule type" value="Genomic_DNA"/>
</dbReference>
<evidence type="ECO:0000256" key="3">
    <source>
        <dbReference type="ARBA" id="ARBA00022475"/>
    </source>
</evidence>
<sequence length="172" mass="17411">MNDTLHAITSTIASEFSDVPDAAQATRIVVRLFLAAVLGGLLGWQREANGKAAGLRTHMLVAMGSALIVLVSLQSGVDTANAARVVQGVITGVGFLGAGAILKSDGENAAPHVKGLTTAAGLWLTAAIGVCAGLGEEATAVISTIFALLILSVIPMLTKSGPSRQTPKSDQP</sequence>
<dbReference type="RefSeq" id="WP_066532969.1">
    <property type="nucleotide sequence ID" value="NZ_DALZQJ010000013.1"/>
</dbReference>
<keyword evidence="6 7" id="KW-0472">Membrane</keyword>
<evidence type="ECO:0000256" key="7">
    <source>
        <dbReference type="RuleBase" id="RU365041"/>
    </source>
</evidence>
<organism evidence="9 10">
    <name type="scientific">Comamonas terrigena</name>
    <dbReference type="NCBI Taxonomy" id="32013"/>
    <lineage>
        <taxon>Bacteria</taxon>
        <taxon>Pseudomonadati</taxon>
        <taxon>Pseudomonadota</taxon>
        <taxon>Betaproteobacteria</taxon>
        <taxon>Burkholderiales</taxon>
        <taxon>Comamonadaceae</taxon>
        <taxon>Comamonas</taxon>
    </lineage>
</organism>
<proteinExistence type="inferred from homology"/>
<dbReference type="Pfam" id="PF02308">
    <property type="entry name" value="MgtC"/>
    <property type="match status" value="1"/>
</dbReference>
<accession>A0A2A7UX27</accession>
<evidence type="ECO:0000256" key="4">
    <source>
        <dbReference type="ARBA" id="ARBA00022692"/>
    </source>
</evidence>
<feature type="transmembrane region" description="Helical" evidence="7">
    <location>
        <begin position="141"/>
        <end position="158"/>
    </location>
</feature>
<keyword evidence="5 7" id="KW-1133">Transmembrane helix</keyword>
<keyword evidence="10" id="KW-1185">Reference proteome</keyword>
<dbReference type="PANTHER" id="PTHR33778:SF1">
    <property type="entry name" value="MAGNESIUM TRANSPORTER YHID-RELATED"/>
    <property type="match status" value="1"/>
</dbReference>
<comment type="caution">
    <text evidence="9">The sequence shown here is derived from an EMBL/GenBank/DDBJ whole genome shotgun (WGS) entry which is preliminary data.</text>
</comment>
<dbReference type="Proteomes" id="UP000220246">
    <property type="component" value="Unassembled WGS sequence"/>
</dbReference>
<keyword evidence="4 7" id="KW-0812">Transmembrane</keyword>
<feature type="transmembrane region" description="Helical" evidence="7">
    <location>
        <begin position="55"/>
        <end position="73"/>
    </location>
</feature>
<evidence type="ECO:0000256" key="2">
    <source>
        <dbReference type="ARBA" id="ARBA00009298"/>
    </source>
</evidence>
<dbReference type="PRINTS" id="PR01837">
    <property type="entry name" value="MGTCSAPBPROT"/>
</dbReference>
<dbReference type="InterPro" id="IPR003416">
    <property type="entry name" value="MgtC/SapB/SrpB/YhiD_fam"/>
</dbReference>
<evidence type="ECO:0000313" key="9">
    <source>
        <dbReference type="EMBL" id="PEH89787.1"/>
    </source>
</evidence>
<dbReference type="STRING" id="1219032.GCA_001515545_00425"/>
<evidence type="ECO:0000259" key="8">
    <source>
        <dbReference type="Pfam" id="PF02308"/>
    </source>
</evidence>
<name>A0A2A7UX27_COMTR</name>
<dbReference type="GO" id="GO:0008168">
    <property type="term" value="F:methyltransferase activity"/>
    <property type="evidence" value="ECO:0007669"/>
    <property type="project" value="UniProtKB-KW"/>
</dbReference>
<dbReference type="GO" id="GO:0032259">
    <property type="term" value="P:methylation"/>
    <property type="evidence" value="ECO:0007669"/>
    <property type="project" value="UniProtKB-KW"/>
</dbReference>
<comment type="similarity">
    <text evidence="2 7">Belongs to the MgtC/SapB family.</text>
</comment>
<feature type="transmembrane region" description="Helical" evidence="7">
    <location>
        <begin position="85"/>
        <end position="103"/>
    </location>
</feature>
<dbReference type="OrthoDB" id="9811198at2"/>
<comment type="subcellular location">
    <subcellularLocation>
        <location evidence="7">Cell inner membrane</location>
        <topology evidence="7">Multi-pass membrane protein</topology>
    </subcellularLocation>
    <subcellularLocation>
        <location evidence="1">Cell membrane</location>
        <topology evidence="1">Multi-pass membrane protein</topology>
    </subcellularLocation>
</comment>